<dbReference type="PANTHER" id="PTHR11228:SF7">
    <property type="entry name" value="PQQA PEPTIDE CYCLASE"/>
    <property type="match status" value="1"/>
</dbReference>
<dbReference type="PANTHER" id="PTHR11228">
    <property type="entry name" value="RADICAL SAM DOMAIN PROTEIN"/>
    <property type="match status" value="1"/>
</dbReference>
<keyword evidence="2" id="KW-0004">4Fe-4S</keyword>
<evidence type="ECO:0000313" key="8">
    <source>
        <dbReference type="EMBL" id="KDS54825.1"/>
    </source>
</evidence>
<keyword evidence="6" id="KW-0411">Iron-sulfur</keyword>
<dbReference type="InterPro" id="IPR034391">
    <property type="entry name" value="AdoMet-like_SPASM_containing"/>
</dbReference>
<comment type="cofactor">
    <cofactor evidence="1">
        <name>[4Fe-4S] cluster</name>
        <dbReference type="ChEBI" id="CHEBI:49883"/>
    </cofactor>
</comment>
<dbReference type="GO" id="GO:0051536">
    <property type="term" value="F:iron-sulfur cluster binding"/>
    <property type="evidence" value="ECO:0007669"/>
    <property type="project" value="UniProtKB-KW"/>
</dbReference>
<dbReference type="GO" id="GO:0046872">
    <property type="term" value="F:metal ion binding"/>
    <property type="evidence" value="ECO:0007669"/>
    <property type="project" value="UniProtKB-KW"/>
</dbReference>
<feature type="domain" description="Radical SAM core" evidence="7">
    <location>
        <begin position="104"/>
        <end position="318"/>
    </location>
</feature>
<organism evidence="8 9">
    <name type="scientific">Phocaeicola vulgatus str. 3975 RP4</name>
    <dbReference type="NCBI Taxonomy" id="1339352"/>
    <lineage>
        <taxon>Bacteria</taxon>
        <taxon>Pseudomonadati</taxon>
        <taxon>Bacteroidota</taxon>
        <taxon>Bacteroidia</taxon>
        <taxon>Bacteroidales</taxon>
        <taxon>Bacteroidaceae</taxon>
        <taxon>Phocaeicola</taxon>
    </lineage>
</organism>
<gene>
    <name evidence="8" type="ORF">M099_1508</name>
</gene>
<dbReference type="InterPro" id="IPR023885">
    <property type="entry name" value="4Fe4S-binding_SPASM_dom"/>
</dbReference>
<evidence type="ECO:0000256" key="5">
    <source>
        <dbReference type="ARBA" id="ARBA00023004"/>
    </source>
</evidence>
<dbReference type="SUPFAM" id="SSF102114">
    <property type="entry name" value="Radical SAM enzymes"/>
    <property type="match status" value="1"/>
</dbReference>
<proteinExistence type="predicted"/>
<reference evidence="8 9" key="1">
    <citation type="submission" date="2014-04" db="EMBL/GenBank/DDBJ databases">
        <authorList>
            <person name="Sears C."/>
            <person name="Carroll K."/>
            <person name="Sack B.R."/>
            <person name="Qadri F."/>
            <person name="Myers L.L."/>
            <person name="Chung G.-T."/>
            <person name="Escheverria P."/>
            <person name="Fraser C.M."/>
            <person name="Sadzewicz L."/>
            <person name="Shefchek K.A."/>
            <person name="Tallon L."/>
            <person name="Das S.P."/>
            <person name="Daugherty S."/>
            <person name="Mongodin E.F."/>
        </authorList>
    </citation>
    <scope>NUCLEOTIDE SEQUENCE [LARGE SCALE GENOMIC DNA]</scope>
    <source>
        <strain evidence="8 9">3975 RP4</strain>
    </source>
</reference>
<evidence type="ECO:0000256" key="2">
    <source>
        <dbReference type="ARBA" id="ARBA00022485"/>
    </source>
</evidence>
<evidence type="ECO:0000256" key="1">
    <source>
        <dbReference type="ARBA" id="ARBA00001966"/>
    </source>
</evidence>
<dbReference type="Pfam" id="PF13186">
    <property type="entry name" value="SPASM"/>
    <property type="match status" value="1"/>
</dbReference>
<dbReference type="SFLD" id="SFLDG01067">
    <property type="entry name" value="SPASM/twitch_domain_containing"/>
    <property type="match status" value="2"/>
</dbReference>
<dbReference type="AlphaFoldDB" id="A0A069SJU2"/>
<keyword evidence="5" id="KW-0408">Iron</keyword>
<evidence type="ECO:0000313" key="9">
    <source>
        <dbReference type="Proteomes" id="UP000027661"/>
    </source>
</evidence>
<evidence type="ECO:0000259" key="7">
    <source>
        <dbReference type="PROSITE" id="PS51918"/>
    </source>
</evidence>
<dbReference type="Proteomes" id="UP000027661">
    <property type="component" value="Unassembled WGS sequence"/>
</dbReference>
<keyword evidence="4" id="KW-0479">Metal-binding</keyword>
<dbReference type="GO" id="GO:0003824">
    <property type="term" value="F:catalytic activity"/>
    <property type="evidence" value="ECO:0007669"/>
    <property type="project" value="InterPro"/>
</dbReference>
<dbReference type="SFLD" id="SFLDS00029">
    <property type="entry name" value="Radical_SAM"/>
    <property type="match status" value="2"/>
</dbReference>
<dbReference type="InterPro" id="IPR013785">
    <property type="entry name" value="Aldolase_TIM"/>
</dbReference>
<evidence type="ECO:0000256" key="3">
    <source>
        <dbReference type="ARBA" id="ARBA00022691"/>
    </source>
</evidence>
<evidence type="ECO:0000256" key="4">
    <source>
        <dbReference type="ARBA" id="ARBA00022723"/>
    </source>
</evidence>
<dbReference type="EMBL" id="JNHM01000019">
    <property type="protein sequence ID" value="KDS54825.1"/>
    <property type="molecule type" value="Genomic_DNA"/>
</dbReference>
<dbReference type="PROSITE" id="PS51918">
    <property type="entry name" value="RADICAL_SAM"/>
    <property type="match status" value="1"/>
</dbReference>
<dbReference type="InterPro" id="IPR050377">
    <property type="entry name" value="Radical_SAM_PqqE_MftC-like"/>
</dbReference>
<dbReference type="InterPro" id="IPR058240">
    <property type="entry name" value="rSAM_sf"/>
</dbReference>
<dbReference type="Pfam" id="PF04055">
    <property type="entry name" value="Radical_SAM"/>
    <property type="match status" value="1"/>
</dbReference>
<dbReference type="InterPro" id="IPR007197">
    <property type="entry name" value="rSAM"/>
</dbReference>
<dbReference type="CDD" id="cd01335">
    <property type="entry name" value="Radical_SAM"/>
    <property type="match status" value="1"/>
</dbReference>
<dbReference type="RefSeq" id="WP_005845645.1">
    <property type="nucleotide sequence ID" value="NZ_JNHM01000019.1"/>
</dbReference>
<dbReference type="SFLD" id="SFLDG01387">
    <property type="entry name" value="BtrN-like_SPASM_domain_contain"/>
    <property type="match status" value="1"/>
</dbReference>
<dbReference type="SMR" id="A0A069SJU2"/>
<dbReference type="NCBIfam" id="TIGR04085">
    <property type="entry name" value="rSAM_more_4Fe4S"/>
    <property type="match status" value="1"/>
</dbReference>
<keyword evidence="3" id="KW-0949">S-adenosyl-L-methionine</keyword>
<comment type="caution">
    <text evidence="8">The sequence shown here is derived from an EMBL/GenBank/DDBJ whole genome shotgun (WGS) entry which is preliminary data.</text>
</comment>
<evidence type="ECO:0000256" key="6">
    <source>
        <dbReference type="ARBA" id="ARBA00023014"/>
    </source>
</evidence>
<dbReference type="PATRIC" id="fig|1339352.3.peg.1460"/>
<protein>
    <submittedName>
        <fullName evidence="8">Radical SAM additional 4Fe4S-binding SPASM domain protein</fullName>
    </submittedName>
</protein>
<dbReference type="Gene3D" id="3.20.20.70">
    <property type="entry name" value="Aldolase class I"/>
    <property type="match status" value="1"/>
</dbReference>
<dbReference type="SFLD" id="SFLDG01386">
    <property type="entry name" value="main_SPASM_domain-containing"/>
    <property type="match status" value="1"/>
</dbReference>
<sequence>MLYTLNNNYVLRQELNDCYRLYNKKTLRSYTISYKLFFILEQFRKQSYSLEHLIEEFNVRNIDLSDFYHFIEKDEFFDLLVMANNFKGPFVKYKISKDLSSYTAYSPERVDFLITKHCNLACKHCFEGSSPSFEVKRISSSDTDRILSQFEAANIQTLKITGGEPFSHPDIDNFLFKAIQCHFETIILTNALLLNKQRIDMIKKGHIQLGISLDGMTSDTHDFIRGKGAFDKLIRILKILSLEDIKFSITCTINKKNLCQIDEIIDYSLNELGAQTLFLNRLRPMGRMNQNTNIVLSEQENDNVYKLYLNQKGKYNKRIILADDSALKSNSHDNKIVCAAGNSLIAIDENFNVYPCIYGIDNPEYKMGNLIDQNLDVIWKSSKWNIFRGNLTLEDLTDCRNCKLHAVCVMKNCRLKPVYEGRSFTSSISYCNK</sequence>
<accession>A0A069SJU2</accession>
<name>A0A069SJU2_PHOVU</name>